<dbReference type="RefSeq" id="WP_061607767.1">
    <property type="nucleotide sequence ID" value="NZ_JEMA01000412.1"/>
</dbReference>
<gene>
    <name evidence="7" type="ORF">BE15_02175</name>
</gene>
<dbReference type="InterPro" id="IPR050131">
    <property type="entry name" value="Peptidase_S8_subtilisin-like"/>
</dbReference>
<proteinExistence type="inferred from homology"/>
<dbReference type="AlphaFoldDB" id="A0A150QQI5"/>
<evidence type="ECO:0000256" key="2">
    <source>
        <dbReference type="ARBA" id="ARBA00022670"/>
    </source>
</evidence>
<sequence length="392" mass="40145">MKDIHPPRDEHRTTGRKLVVLSPTVDIPAMTSALSAVGMDVVVASERGGAVPPETMATADAIVFDRLHMMVVAEPSVAALAVMNELQARGILLSVEDEGFVYPLSAPGPAGQGDATWGLGAIGVEQSPFAGRGIRVAILAAGFDPSHPDFQGRKVVHRSFVPGETAQDASGVGTHAAGIACGPRTPSQGPRYGVAHEAELYIAKVLSDQGSGADGWIMNGIHWALENGCRVLLLPLGSARPPVEAYRAIGERALAQGAILVGVAGHGSHRARGDIQPTGSPANVVTILAVGAVDSSLQVADFSNGGKIDVVGPGVDVLSSWSLPRAYNTLSGTSAAAAHVAGVLALLMEADPHASALEIWRRMLATARQLNAPASDVGSGLVQAPVSATTAP</sequence>
<dbReference type="PANTHER" id="PTHR43806">
    <property type="entry name" value="PEPTIDASE S8"/>
    <property type="match status" value="1"/>
</dbReference>
<dbReference type="InterPro" id="IPR036852">
    <property type="entry name" value="Peptidase_S8/S53_dom_sf"/>
</dbReference>
<evidence type="ECO:0000256" key="5">
    <source>
        <dbReference type="PROSITE-ProRule" id="PRU01240"/>
    </source>
</evidence>
<dbReference type="PRINTS" id="PR00723">
    <property type="entry name" value="SUBTILISIN"/>
</dbReference>
<evidence type="ECO:0000313" key="8">
    <source>
        <dbReference type="Proteomes" id="UP000075260"/>
    </source>
</evidence>
<dbReference type="InterPro" id="IPR000209">
    <property type="entry name" value="Peptidase_S8/S53_dom"/>
</dbReference>
<comment type="caution">
    <text evidence="5">Lacks conserved residue(s) required for the propagation of feature annotation.</text>
</comment>
<dbReference type="GO" id="GO:0004252">
    <property type="term" value="F:serine-type endopeptidase activity"/>
    <property type="evidence" value="ECO:0007669"/>
    <property type="project" value="InterPro"/>
</dbReference>
<evidence type="ECO:0000256" key="4">
    <source>
        <dbReference type="ARBA" id="ARBA00022825"/>
    </source>
</evidence>
<dbReference type="PANTHER" id="PTHR43806:SF11">
    <property type="entry name" value="CEREVISIN-RELATED"/>
    <property type="match status" value="1"/>
</dbReference>
<dbReference type="Gene3D" id="3.40.50.200">
    <property type="entry name" value="Peptidase S8/S53 domain"/>
    <property type="match status" value="1"/>
</dbReference>
<dbReference type="EMBL" id="JEMA01000412">
    <property type="protein sequence ID" value="KYF70229.1"/>
    <property type="molecule type" value="Genomic_DNA"/>
</dbReference>
<evidence type="ECO:0000313" key="7">
    <source>
        <dbReference type="EMBL" id="KYF70229.1"/>
    </source>
</evidence>
<evidence type="ECO:0000259" key="6">
    <source>
        <dbReference type="Pfam" id="PF00082"/>
    </source>
</evidence>
<accession>A0A150QQI5</accession>
<feature type="domain" description="Peptidase S8/S53" evidence="6">
    <location>
        <begin position="131"/>
        <end position="379"/>
    </location>
</feature>
<dbReference type="OrthoDB" id="5437273at2"/>
<dbReference type="PROSITE" id="PS51892">
    <property type="entry name" value="SUBTILASE"/>
    <property type="match status" value="1"/>
</dbReference>
<name>A0A150QQI5_SORCE</name>
<keyword evidence="4" id="KW-0720">Serine protease</keyword>
<organism evidence="7 8">
    <name type="scientific">Sorangium cellulosum</name>
    <name type="common">Polyangium cellulosum</name>
    <dbReference type="NCBI Taxonomy" id="56"/>
    <lineage>
        <taxon>Bacteria</taxon>
        <taxon>Pseudomonadati</taxon>
        <taxon>Myxococcota</taxon>
        <taxon>Polyangia</taxon>
        <taxon>Polyangiales</taxon>
        <taxon>Polyangiaceae</taxon>
        <taxon>Sorangium</taxon>
    </lineage>
</organism>
<evidence type="ECO:0000256" key="3">
    <source>
        <dbReference type="ARBA" id="ARBA00022801"/>
    </source>
</evidence>
<keyword evidence="3" id="KW-0378">Hydrolase</keyword>
<dbReference type="Pfam" id="PF00082">
    <property type="entry name" value="Peptidase_S8"/>
    <property type="match status" value="1"/>
</dbReference>
<protein>
    <recommendedName>
        <fullName evidence="6">Peptidase S8/S53 domain-containing protein</fullName>
    </recommendedName>
</protein>
<evidence type="ECO:0000256" key="1">
    <source>
        <dbReference type="ARBA" id="ARBA00011073"/>
    </source>
</evidence>
<dbReference type="SUPFAM" id="SSF52743">
    <property type="entry name" value="Subtilisin-like"/>
    <property type="match status" value="1"/>
</dbReference>
<keyword evidence="2" id="KW-0645">Protease</keyword>
<comment type="similarity">
    <text evidence="1 5">Belongs to the peptidase S8 family.</text>
</comment>
<reference evidence="7 8" key="1">
    <citation type="submission" date="2014-02" db="EMBL/GenBank/DDBJ databases">
        <title>The small core and large imbalanced accessory genome model reveals a collaborative survival strategy of Sorangium cellulosum strains in nature.</title>
        <authorList>
            <person name="Han K."/>
            <person name="Peng R."/>
            <person name="Blom J."/>
            <person name="Li Y.-Z."/>
        </authorList>
    </citation>
    <scope>NUCLEOTIDE SEQUENCE [LARGE SCALE GENOMIC DNA]</scope>
    <source>
        <strain evidence="7 8">So0008-312</strain>
    </source>
</reference>
<dbReference type="GO" id="GO:0006508">
    <property type="term" value="P:proteolysis"/>
    <property type="evidence" value="ECO:0007669"/>
    <property type="project" value="UniProtKB-KW"/>
</dbReference>
<comment type="caution">
    <text evidence="7">The sequence shown here is derived from an EMBL/GenBank/DDBJ whole genome shotgun (WGS) entry which is preliminary data.</text>
</comment>
<dbReference type="InterPro" id="IPR015500">
    <property type="entry name" value="Peptidase_S8_subtilisin-rel"/>
</dbReference>
<dbReference type="Proteomes" id="UP000075260">
    <property type="component" value="Unassembled WGS sequence"/>
</dbReference>